<dbReference type="AlphaFoldDB" id="A0A3N0GJW4"/>
<gene>
    <name evidence="4" type="ORF">EFL26_19080</name>
</gene>
<dbReference type="InterPro" id="IPR009430">
    <property type="entry name" value="GvpL/GvpF"/>
</dbReference>
<name>A0A3N0GJW4_9ACTN</name>
<dbReference type="Pfam" id="PF06386">
    <property type="entry name" value="GvpL_GvpF"/>
    <property type="match status" value="1"/>
</dbReference>
<evidence type="ECO:0000256" key="2">
    <source>
        <dbReference type="ARBA" id="ARBA00035108"/>
    </source>
</evidence>
<dbReference type="PANTHER" id="PTHR36852:SF1">
    <property type="entry name" value="PROTEIN GVPL 2"/>
    <property type="match status" value="1"/>
</dbReference>
<evidence type="ECO:0000256" key="1">
    <source>
        <dbReference type="ARBA" id="ARBA00022987"/>
    </source>
</evidence>
<evidence type="ECO:0000313" key="4">
    <source>
        <dbReference type="EMBL" id="RNM12701.1"/>
    </source>
</evidence>
<dbReference type="Proteomes" id="UP000279994">
    <property type="component" value="Unassembled WGS sequence"/>
</dbReference>
<accession>A0A3N0GJW4</accession>
<dbReference type="OrthoDB" id="3867411at2"/>
<comment type="similarity">
    <text evidence="3">Belongs to the gas vesicle GvpF/GvpL family.</text>
</comment>
<proteinExistence type="inferred from homology"/>
<evidence type="ECO:0000256" key="3">
    <source>
        <dbReference type="ARBA" id="ARBA00035643"/>
    </source>
</evidence>
<protein>
    <recommendedName>
        <fullName evidence="6">Gas vesicle protein GvpFL</fullName>
    </recommendedName>
</protein>
<organism evidence="4 5">
    <name type="scientific">Nocardioides pocheonensis</name>
    <dbReference type="NCBI Taxonomy" id="661485"/>
    <lineage>
        <taxon>Bacteria</taxon>
        <taxon>Bacillati</taxon>
        <taxon>Actinomycetota</taxon>
        <taxon>Actinomycetes</taxon>
        <taxon>Propionibacteriales</taxon>
        <taxon>Nocardioidaceae</taxon>
        <taxon>Nocardioides</taxon>
    </lineage>
</organism>
<evidence type="ECO:0008006" key="6">
    <source>
        <dbReference type="Google" id="ProtNLM"/>
    </source>
</evidence>
<evidence type="ECO:0000313" key="5">
    <source>
        <dbReference type="Proteomes" id="UP000279994"/>
    </source>
</evidence>
<dbReference type="RefSeq" id="WP_123224464.1">
    <property type="nucleotide sequence ID" value="NZ_RJSF01000044.1"/>
</dbReference>
<dbReference type="GO" id="GO:0031412">
    <property type="term" value="P:gas vesicle organization"/>
    <property type="evidence" value="ECO:0007669"/>
    <property type="project" value="InterPro"/>
</dbReference>
<keyword evidence="1" id="KW-0304">Gas vesicle</keyword>
<dbReference type="PANTHER" id="PTHR36852">
    <property type="entry name" value="PROTEIN GVPL 2"/>
    <property type="match status" value="1"/>
</dbReference>
<dbReference type="GO" id="GO:0031411">
    <property type="term" value="C:gas vesicle"/>
    <property type="evidence" value="ECO:0007669"/>
    <property type="project" value="UniProtKB-SubCell"/>
</dbReference>
<keyword evidence="5" id="KW-1185">Reference proteome</keyword>
<comment type="caution">
    <text evidence="4">The sequence shown here is derived from an EMBL/GenBank/DDBJ whole genome shotgun (WGS) entry which is preliminary data.</text>
</comment>
<reference evidence="4 5" key="1">
    <citation type="submission" date="2018-11" db="EMBL/GenBank/DDBJ databases">
        <authorList>
            <person name="Li F."/>
        </authorList>
    </citation>
    <scope>NUCLEOTIDE SEQUENCE [LARGE SCALE GENOMIC DNA]</scope>
    <source>
        <strain evidence="4 5">Gsoil 818</strain>
    </source>
</reference>
<comment type="subcellular location">
    <subcellularLocation>
        <location evidence="2">Gas vesicle</location>
    </subcellularLocation>
</comment>
<dbReference type="EMBL" id="RJSF01000044">
    <property type="protein sequence ID" value="RNM12701.1"/>
    <property type="molecule type" value="Genomic_DNA"/>
</dbReference>
<sequence length="210" mass="23204">MILLHAIVPREATVLPDAELRSHAAGDVAVLYEHRDEPPPSDRTAVLAHGRRVVALAERMPVLPVRYGTTLTSREELFAVAEEHATAWSQRLAQLTGRCELVVHLELDERTDEPAEDAADGSGRAYLLRRTEAVRRQDRALDDLRAVLAPWSEETRLLTDQRRLAVLVLRTDADAACAAVADWAADRADVETLVTGPWPPFSFCDEAALS</sequence>